<accession>A0A0G1DTM7</accession>
<gene>
    <name evidence="2" type="ORF">UV76_C0004G0005</name>
</gene>
<reference evidence="2 3" key="1">
    <citation type="journal article" date="2015" name="Nature">
        <title>rRNA introns, odd ribosomes, and small enigmatic genomes across a large radiation of phyla.</title>
        <authorList>
            <person name="Brown C.T."/>
            <person name="Hug L.A."/>
            <person name="Thomas B.C."/>
            <person name="Sharon I."/>
            <person name="Castelle C.J."/>
            <person name="Singh A."/>
            <person name="Wilkins M.J."/>
            <person name="Williams K.H."/>
            <person name="Banfield J.F."/>
        </authorList>
    </citation>
    <scope>NUCLEOTIDE SEQUENCE [LARGE SCALE GENOMIC DNA]</scope>
</reference>
<keyword evidence="1" id="KW-1133">Transmembrane helix</keyword>
<feature type="transmembrane region" description="Helical" evidence="1">
    <location>
        <begin position="6"/>
        <end position="29"/>
    </location>
</feature>
<feature type="transmembrane region" description="Helical" evidence="1">
    <location>
        <begin position="36"/>
        <end position="54"/>
    </location>
</feature>
<dbReference type="AlphaFoldDB" id="A0A0G1DTM7"/>
<keyword evidence="1" id="KW-0472">Membrane</keyword>
<comment type="caution">
    <text evidence="2">The sequence shown here is derived from an EMBL/GenBank/DDBJ whole genome shotgun (WGS) entry which is preliminary data.</text>
</comment>
<evidence type="ECO:0000313" key="2">
    <source>
        <dbReference type="EMBL" id="KKT00973.1"/>
    </source>
</evidence>
<keyword evidence="1" id="KW-0812">Transmembrane</keyword>
<dbReference type="Proteomes" id="UP000034646">
    <property type="component" value="Unassembled WGS sequence"/>
</dbReference>
<organism evidence="2 3">
    <name type="scientific">Candidatus Nomurabacteria bacterium GW2011_GWA2_43_15</name>
    <dbReference type="NCBI Taxonomy" id="1618738"/>
    <lineage>
        <taxon>Bacteria</taxon>
        <taxon>Candidatus Nomuraibacteriota</taxon>
    </lineage>
</organism>
<dbReference type="EMBL" id="LCFS01000004">
    <property type="protein sequence ID" value="KKT00973.1"/>
    <property type="molecule type" value="Genomic_DNA"/>
</dbReference>
<protein>
    <submittedName>
        <fullName evidence="2">Uncharacterized protein</fullName>
    </submittedName>
</protein>
<evidence type="ECO:0000256" key="1">
    <source>
        <dbReference type="SAM" id="Phobius"/>
    </source>
</evidence>
<evidence type="ECO:0000313" key="3">
    <source>
        <dbReference type="Proteomes" id="UP000034646"/>
    </source>
</evidence>
<name>A0A0G1DTM7_9BACT</name>
<proteinExistence type="predicted"/>
<dbReference type="STRING" id="1618738.UV76_C0004G0005"/>
<feature type="transmembrane region" description="Helical" evidence="1">
    <location>
        <begin position="60"/>
        <end position="79"/>
    </location>
</feature>
<sequence>MALRILASVLLLFSVLFMPFWVSVLLALAGMIYFSVFWEAVVLFLLSDLLYGAGEAKFHGAVFVSFVSAIIAIIAIEIVKKKLKFYPNV</sequence>